<dbReference type="GeneTree" id="ENSGT00950000183187"/>
<dbReference type="OMA" id="VMPCAIN"/>
<evidence type="ECO:0000256" key="7">
    <source>
        <dbReference type="ARBA" id="ARBA00022842"/>
    </source>
</evidence>
<keyword evidence="3" id="KW-0479">Metal-binding</keyword>
<dbReference type="GO" id="GO:0005829">
    <property type="term" value="C:cytosol"/>
    <property type="evidence" value="ECO:0007669"/>
    <property type="project" value="TreeGrafter"/>
</dbReference>
<dbReference type="GO" id="GO:0046872">
    <property type="term" value="F:metal ion binding"/>
    <property type="evidence" value="ECO:0007669"/>
    <property type="project" value="UniProtKB-KW"/>
</dbReference>
<evidence type="ECO:0000259" key="11">
    <source>
        <dbReference type="Pfam" id="PF10509"/>
    </source>
</evidence>
<keyword evidence="5" id="KW-0418">Kinase</keyword>
<dbReference type="InterPro" id="IPR000705">
    <property type="entry name" value="Galactokinase"/>
</dbReference>
<dbReference type="Proteomes" id="UP000694388">
    <property type="component" value="Unplaced"/>
</dbReference>
<evidence type="ECO:0000256" key="5">
    <source>
        <dbReference type="ARBA" id="ARBA00022777"/>
    </source>
</evidence>
<evidence type="ECO:0000256" key="3">
    <source>
        <dbReference type="ARBA" id="ARBA00022723"/>
    </source>
</evidence>
<name>A0A8C4QS56_EPTBU</name>
<dbReference type="InterPro" id="IPR036554">
    <property type="entry name" value="GHMP_kinase_C_sf"/>
</dbReference>
<dbReference type="InterPro" id="IPR013750">
    <property type="entry name" value="GHMP_kinase_C_dom"/>
</dbReference>
<dbReference type="GO" id="GO:0006012">
    <property type="term" value="P:galactose metabolic process"/>
    <property type="evidence" value="ECO:0007669"/>
    <property type="project" value="InterPro"/>
</dbReference>
<organism evidence="12 13">
    <name type="scientific">Eptatretus burgeri</name>
    <name type="common">Inshore hagfish</name>
    <dbReference type="NCBI Taxonomy" id="7764"/>
    <lineage>
        <taxon>Eukaryota</taxon>
        <taxon>Metazoa</taxon>
        <taxon>Chordata</taxon>
        <taxon>Craniata</taxon>
        <taxon>Vertebrata</taxon>
        <taxon>Cyclostomata</taxon>
        <taxon>Myxini</taxon>
        <taxon>Myxiniformes</taxon>
        <taxon>Myxinidae</taxon>
        <taxon>Eptatretinae</taxon>
        <taxon>Eptatretus</taxon>
    </lineage>
</organism>
<dbReference type="Gene3D" id="3.30.70.890">
    <property type="entry name" value="GHMP kinase, C-terminal domain"/>
    <property type="match status" value="1"/>
</dbReference>
<keyword evidence="7" id="KW-0460">Magnesium</keyword>
<dbReference type="PROSITE" id="PS00106">
    <property type="entry name" value="GALACTOKINASE"/>
    <property type="match status" value="1"/>
</dbReference>
<dbReference type="PIRSF" id="PIRSF000530">
    <property type="entry name" value="Galactokinase"/>
    <property type="match status" value="1"/>
</dbReference>
<keyword evidence="6" id="KW-0067">ATP-binding</keyword>
<dbReference type="PROSITE" id="PS00627">
    <property type="entry name" value="GHMP_KINASES_ATP"/>
    <property type="match status" value="1"/>
</dbReference>
<proteinExistence type="inferred from homology"/>
<keyword evidence="2" id="KW-0808">Transferase</keyword>
<comment type="similarity">
    <text evidence="1">Belongs to the GHMP kinase family. GalK subfamily.</text>
</comment>
<dbReference type="Pfam" id="PF10509">
    <property type="entry name" value="GalKase_gal_bdg"/>
    <property type="match status" value="1"/>
</dbReference>
<dbReference type="FunFam" id="3.30.70.890:FF:000001">
    <property type="entry name" value="Galactokinase"/>
    <property type="match status" value="1"/>
</dbReference>
<reference evidence="12" key="1">
    <citation type="submission" date="2025-08" db="UniProtKB">
        <authorList>
            <consortium name="Ensembl"/>
        </authorList>
    </citation>
    <scope>IDENTIFICATION</scope>
</reference>
<dbReference type="InterPro" id="IPR006203">
    <property type="entry name" value="GHMP_knse_ATP-bd_CS"/>
</dbReference>
<dbReference type="Ensembl" id="ENSEBUT00000019632.1">
    <property type="protein sequence ID" value="ENSEBUP00000019056.1"/>
    <property type="gene ID" value="ENSEBUG00000011875.1"/>
</dbReference>
<sequence length="411" mass="43770">MSDRQMLTGLLDEAKRAFTAHFPGSQPTVAVAAPGRVNLIGEHTDYNEGFVLPMALPLVTVMVGSPSDGSTIEVKTLAEDADEPRDVTFTAPSGPETKLNPGSPRWAKLHKGIARPVPGFHAVVVSTVPLGGGLSSSAALEVATYKFLEQLVPGPIRGTVEAAMICQRAEHTFAGVPCGIMDQMVSLAGCAQQAVLLDCRSLEFELVPMKESNVVVLITDSGVRHELASSEYGVRQQECQVAAKALGLPSLREAKQDDLQELRRHVSDVVFRRARHVIGEIARTTQAAHALKTGDFGAFGKLMLESHASLRCDYEVSSPELDQLVELAKAVPGVYGSRLTGGGFGGCTVTLLEASATTGAINHLQVRARTYTSVGALIHQLNSATHKETTGSFEESTIPIILLCLIINCIL</sequence>
<evidence type="ECO:0000313" key="12">
    <source>
        <dbReference type="Ensembl" id="ENSEBUP00000019056.1"/>
    </source>
</evidence>
<dbReference type="PRINTS" id="PR00959">
    <property type="entry name" value="MEVGALKINASE"/>
</dbReference>
<keyword evidence="8" id="KW-0119">Carbohydrate metabolism</keyword>
<keyword evidence="4" id="KW-0547">Nucleotide-binding</keyword>
<protein>
    <submittedName>
        <fullName evidence="12">Galactokinase 1</fullName>
    </submittedName>
</protein>
<reference evidence="12" key="2">
    <citation type="submission" date="2025-09" db="UniProtKB">
        <authorList>
            <consortium name="Ensembl"/>
        </authorList>
    </citation>
    <scope>IDENTIFICATION</scope>
</reference>
<dbReference type="AlphaFoldDB" id="A0A8C4QS56"/>
<evidence type="ECO:0000256" key="8">
    <source>
        <dbReference type="ARBA" id="ARBA00023277"/>
    </source>
</evidence>
<evidence type="ECO:0000256" key="6">
    <source>
        <dbReference type="ARBA" id="ARBA00022840"/>
    </source>
</evidence>
<dbReference type="InterPro" id="IPR020568">
    <property type="entry name" value="Ribosomal_Su5_D2-typ_SF"/>
</dbReference>
<dbReference type="SUPFAM" id="SSF54211">
    <property type="entry name" value="Ribosomal protein S5 domain 2-like"/>
    <property type="match status" value="1"/>
</dbReference>
<dbReference type="GO" id="GO:0005524">
    <property type="term" value="F:ATP binding"/>
    <property type="evidence" value="ECO:0007669"/>
    <property type="project" value="UniProtKB-KW"/>
</dbReference>
<dbReference type="InterPro" id="IPR014721">
    <property type="entry name" value="Ribsml_uS5_D2-typ_fold_subgr"/>
</dbReference>
<dbReference type="GO" id="GO:0004335">
    <property type="term" value="F:galactokinase activity"/>
    <property type="evidence" value="ECO:0007669"/>
    <property type="project" value="InterPro"/>
</dbReference>
<feature type="domain" description="Galactokinase N-terminal" evidence="11">
    <location>
        <begin position="17"/>
        <end position="66"/>
    </location>
</feature>
<evidence type="ECO:0000256" key="2">
    <source>
        <dbReference type="ARBA" id="ARBA00022679"/>
    </source>
</evidence>
<dbReference type="NCBIfam" id="TIGR00131">
    <property type="entry name" value="gal_kin"/>
    <property type="match status" value="1"/>
</dbReference>
<evidence type="ECO:0000259" key="10">
    <source>
        <dbReference type="Pfam" id="PF08544"/>
    </source>
</evidence>
<keyword evidence="13" id="KW-1185">Reference proteome</keyword>
<dbReference type="Gene3D" id="3.30.230.10">
    <property type="match status" value="1"/>
</dbReference>
<dbReference type="InterPro" id="IPR019539">
    <property type="entry name" value="GalKase_N"/>
</dbReference>
<dbReference type="Pfam" id="PF08544">
    <property type="entry name" value="GHMP_kinases_C"/>
    <property type="match status" value="1"/>
</dbReference>
<evidence type="ECO:0000313" key="13">
    <source>
        <dbReference type="Proteomes" id="UP000694388"/>
    </source>
</evidence>
<dbReference type="SUPFAM" id="SSF55060">
    <property type="entry name" value="GHMP Kinase, C-terminal domain"/>
    <property type="match status" value="1"/>
</dbReference>
<dbReference type="InterPro" id="IPR019741">
    <property type="entry name" value="Galactokinase_CS"/>
</dbReference>
<feature type="domain" description="GHMP kinase C-terminal" evidence="10">
    <location>
        <begin position="288"/>
        <end position="353"/>
    </location>
</feature>
<evidence type="ECO:0000259" key="9">
    <source>
        <dbReference type="Pfam" id="PF00288"/>
    </source>
</evidence>
<dbReference type="InterPro" id="IPR006206">
    <property type="entry name" value="Mevalonate/galactokinase"/>
</dbReference>
<dbReference type="FunFam" id="3.30.230.10:FF:000040">
    <property type="entry name" value="Galactokinase 1"/>
    <property type="match status" value="1"/>
</dbReference>
<dbReference type="PRINTS" id="PR00473">
    <property type="entry name" value="GALCTOKINASE"/>
</dbReference>
<evidence type="ECO:0000256" key="4">
    <source>
        <dbReference type="ARBA" id="ARBA00022741"/>
    </source>
</evidence>
<dbReference type="PANTHER" id="PTHR10457">
    <property type="entry name" value="MEVALONATE KINASE/GALACTOKINASE"/>
    <property type="match status" value="1"/>
</dbReference>
<feature type="domain" description="GHMP kinase N-terminal" evidence="9">
    <location>
        <begin position="114"/>
        <end position="189"/>
    </location>
</feature>
<dbReference type="Pfam" id="PF00288">
    <property type="entry name" value="GHMP_kinases_N"/>
    <property type="match status" value="1"/>
</dbReference>
<evidence type="ECO:0000256" key="1">
    <source>
        <dbReference type="ARBA" id="ARBA00006566"/>
    </source>
</evidence>
<accession>A0A8C4QS56</accession>
<dbReference type="InterPro" id="IPR006204">
    <property type="entry name" value="GHMP_kinase_N_dom"/>
</dbReference>
<dbReference type="PANTHER" id="PTHR10457:SF7">
    <property type="entry name" value="GALACTOKINASE-RELATED"/>
    <property type="match status" value="1"/>
</dbReference>